<feature type="compositionally biased region" description="Low complexity" evidence="1">
    <location>
        <begin position="31"/>
        <end position="40"/>
    </location>
</feature>
<sequence>MSSSFRPIAPAEDVYAASCNPPRRAKRLRSDSSPLSSPSQPDDDDDAAPSQSVAVADQAPSRKARRTKINDALATLRDLVPPEYKRPSESHPDDSDDDDDDDPKRPRQKPKAQPEKEFKLEILIRTVAYLQDLMDRVKQLEHDGCPRCSEPISFAADRRKCPADADTSRASSVAPHSRLPSISAWLPEDQRSLLLTPSQSPTFGTAVAARSTQLPTPPTSTICAPATTGYQIPPVLTLPSPCTRLPSATTTAHILPRFSGFASRPRPSVPSPASSPTYTPDDETAASLLLRMSTTSPRTASNGVPPRPVEAAPSHVSSAGCGALTPSRLLGLSAER</sequence>
<dbReference type="Gene3D" id="4.10.280.10">
    <property type="entry name" value="Helix-loop-helix DNA-binding domain"/>
    <property type="match status" value="1"/>
</dbReference>
<dbReference type="OrthoDB" id="690068at2759"/>
<dbReference type="EMBL" id="JAGFBS010000003">
    <property type="protein sequence ID" value="KAG6380310.1"/>
    <property type="molecule type" value="Genomic_DNA"/>
</dbReference>
<protein>
    <recommendedName>
        <fullName evidence="2">BHLH domain-containing protein</fullName>
    </recommendedName>
</protein>
<feature type="domain" description="BHLH" evidence="2">
    <location>
        <begin position="53"/>
        <end position="133"/>
    </location>
</feature>
<evidence type="ECO:0000313" key="4">
    <source>
        <dbReference type="Proteomes" id="UP000683000"/>
    </source>
</evidence>
<reference evidence="3" key="1">
    <citation type="submission" date="2021-03" db="EMBL/GenBank/DDBJ databases">
        <title>Evolutionary innovations through gain and loss of genes in the ectomycorrhizal Boletales.</title>
        <authorList>
            <person name="Wu G."/>
            <person name="Miyauchi S."/>
            <person name="Morin E."/>
            <person name="Yang Z.-L."/>
            <person name="Xu J."/>
            <person name="Martin F.M."/>
        </authorList>
    </citation>
    <scope>NUCLEOTIDE SEQUENCE</scope>
    <source>
        <strain evidence="3">BR01</strain>
    </source>
</reference>
<dbReference type="SUPFAM" id="SSF47459">
    <property type="entry name" value="HLH, helix-loop-helix DNA-binding domain"/>
    <property type="match status" value="1"/>
</dbReference>
<feature type="compositionally biased region" description="Low complexity" evidence="1">
    <location>
        <begin position="48"/>
        <end position="59"/>
    </location>
</feature>
<dbReference type="GO" id="GO:0046983">
    <property type="term" value="F:protein dimerization activity"/>
    <property type="evidence" value="ECO:0007669"/>
    <property type="project" value="InterPro"/>
</dbReference>
<dbReference type="PROSITE" id="PS50888">
    <property type="entry name" value="BHLH"/>
    <property type="match status" value="1"/>
</dbReference>
<accession>A0A8I2YY91</accession>
<feature type="compositionally biased region" description="Basic and acidic residues" evidence="1">
    <location>
        <begin position="83"/>
        <end position="93"/>
    </location>
</feature>
<gene>
    <name evidence="3" type="ORF">JVT61DRAFT_8419</name>
</gene>
<organism evidence="3 4">
    <name type="scientific">Boletus reticuloceps</name>
    <dbReference type="NCBI Taxonomy" id="495285"/>
    <lineage>
        <taxon>Eukaryota</taxon>
        <taxon>Fungi</taxon>
        <taxon>Dikarya</taxon>
        <taxon>Basidiomycota</taxon>
        <taxon>Agaricomycotina</taxon>
        <taxon>Agaricomycetes</taxon>
        <taxon>Agaricomycetidae</taxon>
        <taxon>Boletales</taxon>
        <taxon>Boletineae</taxon>
        <taxon>Boletaceae</taxon>
        <taxon>Boletoideae</taxon>
        <taxon>Boletus</taxon>
    </lineage>
</organism>
<feature type="region of interest" description="Disordered" evidence="1">
    <location>
        <begin position="1"/>
        <end position="117"/>
    </location>
</feature>
<keyword evidence="4" id="KW-1185">Reference proteome</keyword>
<evidence type="ECO:0000313" key="3">
    <source>
        <dbReference type="EMBL" id="KAG6380310.1"/>
    </source>
</evidence>
<evidence type="ECO:0000256" key="1">
    <source>
        <dbReference type="SAM" id="MobiDB-lite"/>
    </source>
</evidence>
<dbReference type="Proteomes" id="UP000683000">
    <property type="component" value="Unassembled WGS sequence"/>
</dbReference>
<dbReference type="AlphaFoldDB" id="A0A8I2YY91"/>
<dbReference type="Pfam" id="PF00010">
    <property type="entry name" value="HLH"/>
    <property type="match status" value="1"/>
</dbReference>
<name>A0A8I2YY91_9AGAM</name>
<dbReference type="InterPro" id="IPR036638">
    <property type="entry name" value="HLH_DNA-bd_sf"/>
</dbReference>
<dbReference type="InterPro" id="IPR011598">
    <property type="entry name" value="bHLH_dom"/>
</dbReference>
<dbReference type="SMART" id="SM00353">
    <property type="entry name" value="HLH"/>
    <property type="match status" value="1"/>
</dbReference>
<proteinExistence type="predicted"/>
<comment type="caution">
    <text evidence="3">The sequence shown here is derived from an EMBL/GenBank/DDBJ whole genome shotgun (WGS) entry which is preliminary data.</text>
</comment>
<feature type="compositionally biased region" description="Polar residues" evidence="1">
    <location>
        <begin position="292"/>
        <end position="302"/>
    </location>
</feature>
<feature type="compositionally biased region" description="Low complexity" evidence="1">
    <location>
        <begin position="262"/>
        <end position="276"/>
    </location>
</feature>
<evidence type="ECO:0000259" key="2">
    <source>
        <dbReference type="PROSITE" id="PS50888"/>
    </source>
</evidence>
<feature type="region of interest" description="Disordered" evidence="1">
    <location>
        <begin position="259"/>
        <end position="336"/>
    </location>
</feature>